<keyword evidence="3" id="KW-0378">Hydrolase</keyword>
<proteinExistence type="predicted"/>
<accession>A0A3N9WI22</accession>
<dbReference type="InterPro" id="IPR041454">
    <property type="entry name" value="BsuBI/PstI_N"/>
</dbReference>
<dbReference type="Pfam" id="PF17728">
    <property type="entry name" value="BsuBI_PstI_RE_N"/>
    <property type="match status" value="1"/>
</dbReference>
<dbReference type="Gene3D" id="3.40.1350.80">
    <property type="match status" value="1"/>
</dbReference>
<keyword evidence="3" id="KW-0540">Nuclease</keyword>
<evidence type="ECO:0000313" key="3">
    <source>
        <dbReference type="EMBL" id="RQX00500.1"/>
    </source>
</evidence>
<protein>
    <submittedName>
        <fullName evidence="3">Restriction endonuclease</fullName>
    </submittedName>
</protein>
<name>A0A3N9WI22_9ACTN</name>
<dbReference type="Proteomes" id="UP000282312">
    <property type="component" value="Unassembled WGS sequence"/>
</dbReference>
<dbReference type="EMBL" id="QGSZ01000241">
    <property type="protein sequence ID" value="RQX00500.1"/>
    <property type="molecule type" value="Genomic_DNA"/>
</dbReference>
<keyword evidence="3" id="KW-0255">Endonuclease</keyword>
<dbReference type="InterPro" id="IPR009528">
    <property type="entry name" value="Restrct_endonuc_II_BsuBI_C"/>
</dbReference>
<keyword evidence="4" id="KW-1185">Reference proteome</keyword>
<feature type="domain" description="BsuBI/PstI restriction endonuclease HTH" evidence="2">
    <location>
        <begin position="90"/>
        <end position="163"/>
    </location>
</feature>
<feature type="domain" description="BsuBI/PstI restriction endonuclease" evidence="1">
    <location>
        <begin position="182"/>
        <end position="335"/>
    </location>
</feature>
<comment type="caution">
    <text evidence="3">The sequence shown here is derived from an EMBL/GenBank/DDBJ whole genome shotgun (WGS) entry which is preliminary data.</text>
</comment>
<reference evidence="3 4" key="1">
    <citation type="submission" date="2018-05" db="EMBL/GenBank/DDBJ databases">
        <title>Micromonospora from Atacama Desert.</title>
        <authorList>
            <person name="Carro L."/>
            <person name="Goodfellow M."/>
            <person name="Klenk H.-P."/>
        </authorList>
    </citation>
    <scope>NUCLEOTIDE SEQUENCE [LARGE SCALE GENOMIC DNA]</scope>
    <source>
        <strain evidence="3 4">LB39</strain>
    </source>
</reference>
<dbReference type="GO" id="GO:0009036">
    <property type="term" value="F:type II site-specific deoxyribonuclease activity"/>
    <property type="evidence" value="ECO:0007669"/>
    <property type="project" value="InterPro"/>
</dbReference>
<dbReference type="InterPro" id="IPR041962">
    <property type="entry name" value="BsuBI/PstI_N_sf"/>
</dbReference>
<dbReference type="Gene3D" id="1.10.10.1820">
    <property type="entry name" value="BsuBI/PstI restriction endonuclease-like"/>
    <property type="match status" value="1"/>
</dbReference>
<sequence length="348" mass="38698">MIFPRAAFDTVLSNPLAGLAITALLYIDAVCKVDDQADLVVWARPSTVTWMSQEALSRQSDADRELWRKTAAGQKKHVEALHQSWGVPFAPLYADNSRETLRDETFRLWHEHGAMRKKAGVATSSSRPRWALLDDFADLFDPTLTGEELEKAASDWRELHLDPGTRLKVNVVRKAETDKHAVTITLPDGTARTLEPGKSSHILKGVVESWAPTRLTKPVVLAISEPGVKVHLGDEQLLQVLGIKIDQANVLPDALLADLGTEPVHFWIVEAVATDGPVSRSRRMALLGWAAQQNIKSSRCSFLTAFLSRNAEPAKRRLKDLAPGTWAWFVSEPHHELAWYSFLPAVED</sequence>
<evidence type="ECO:0000259" key="2">
    <source>
        <dbReference type="Pfam" id="PF17728"/>
    </source>
</evidence>
<dbReference type="Pfam" id="PF06616">
    <property type="entry name" value="BsuBI_PstI_RE"/>
    <property type="match status" value="1"/>
</dbReference>
<dbReference type="GO" id="GO:0000287">
    <property type="term" value="F:magnesium ion binding"/>
    <property type="evidence" value="ECO:0007669"/>
    <property type="project" value="InterPro"/>
</dbReference>
<evidence type="ECO:0000313" key="4">
    <source>
        <dbReference type="Proteomes" id="UP000282312"/>
    </source>
</evidence>
<dbReference type="AlphaFoldDB" id="A0A3N9WI22"/>
<dbReference type="GO" id="GO:0009307">
    <property type="term" value="P:DNA restriction-modification system"/>
    <property type="evidence" value="ECO:0007669"/>
    <property type="project" value="InterPro"/>
</dbReference>
<organism evidence="3 4">
    <name type="scientific">Micromonospora inaquosa</name>
    <dbReference type="NCBI Taxonomy" id="2203716"/>
    <lineage>
        <taxon>Bacteria</taxon>
        <taxon>Bacillati</taxon>
        <taxon>Actinomycetota</taxon>
        <taxon>Actinomycetes</taxon>
        <taxon>Micromonosporales</taxon>
        <taxon>Micromonosporaceae</taxon>
        <taxon>Micromonospora</taxon>
    </lineage>
</organism>
<dbReference type="InterPro" id="IPR041963">
    <property type="entry name" value="BsuBI/PstI_C_sf"/>
</dbReference>
<dbReference type="OrthoDB" id="9798907at2"/>
<gene>
    <name evidence="3" type="ORF">DLJ59_21160</name>
</gene>
<dbReference type="GO" id="GO:0003677">
    <property type="term" value="F:DNA binding"/>
    <property type="evidence" value="ECO:0007669"/>
    <property type="project" value="InterPro"/>
</dbReference>
<evidence type="ECO:0000259" key="1">
    <source>
        <dbReference type="Pfam" id="PF06616"/>
    </source>
</evidence>